<name>A0A7X0M7F1_9ACTN</name>
<evidence type="ECO:0000256" key="2">
    <source>
        <dbReference type="ARBA" id="ARBA00006601"/>
    </source>
</evidence>
<evidence type="ECO:0000256" key="7">
    <source>
        <dbReference type="PIRNR" id="PIRNR000124"/>
    </source>
</evidence>
<proteinExistence type="inferred from homology"/>
<dbReference type="InterPro" id="IPR014027">
    <property type="entry name" value="UDP-Glc/GDP-Man_DH_C"/>
</dbReference>
<evidence type="ECO:0000259" key="11">
    <source>
        <dbReference type="SMART" id="SM00984"/>
    </source>
</evidence>
<dbReference type="PANTHER" id="PTHR43750:SF3">
    <property type="entry name" value="UDP-GLUCOSE 6-DEHYDROGENASE TUAD"/>
    <property type="match status" value="1"/>
</dbReference>
<dbReference type="Pfam" id="PF00984">
    <property type="entry name" value="UDPG_MGDP_dh"/>
    <property type="match status" value="1"/>
</dbReference>
<comment type="pathway">
    <text evidence="1">Nucleotide-sugar biosynthesis; UDP-alpha-D-glucuronate biosynthesis; UDP-alpha-D-glucuronate from UDP-alpha-D-glucose: step 1/1.</text>
</comment>
<dbReference type="SUPFAM" id="SSF52413">
    <property type="entry name" value="UDP-glucose/GDP-mannose dehydrogenase C-terminal domain"/>
    <property type="match status" value="1"/>
</dbReference>
<feature type="binding site" evidence="10">
    <location>
        <position position="33"/>
    </location>
    <ligand>
        <name>NAD(+)</name>
        <dbReference type="ChEBI" id="CHEBI:57540"/>
    </ligand>
</feature>
<feature type="binding site" evidence="10">
    <location>
        <position position="84"/>
    </location>
    <ligand>
        <name>NAD(+)</name>
        <dbReference type="ChEBI" id="CHEBI:57540"/>
    </ligand>
</feature>
<dbReference type="UniPathway" id="UPA00038">
    <property type="reaction ID" value="UER00491"/>
</dbReference>
<dbReference type="Gene3D" id="1.20.5.100">
    <property type="entry name" value="Cytochrome c1, transmembrane anchor, C-terminal"/>
    <property type="match status" value="1"/>
</dbReference>
<dbReference type="InterPro" id="IPR008927">
    <property type="entry name" value="6-PGluconate_DH-like_C_sf"/>
</dbReference>
<evidence type="ECO:0000256" key="8">
    <source>
        <dbReference type="PIRSR" id="PIRSR500134-1"/>
    </source>
</evidence>
<keyword evidence="4 7" id="KW-0560">Oxidoreductase</keyword>
<dbReference type="Pfam" id="PF03721">
    <property type="entry name" value="UDPG_MGDP_dh_N"/>
    <property type="match status" value="1"/>
</dbReference>
<evidence type="ECO:0000313" key="13">
    <source>
        <dbReference type="Proteomes" id="UP000555564"/>
    </source>
</evidence>
<dbReference type="PANTHER" id="PTHR43750">
    <property type="entry name" value="UDP-GLUCOSE 6-DEHYDROGENASE TUAD"/>
    <property type="match status" value="1"/>
</dbReference>
<dbReference type="EMBL" id="JACHIU010000001">
    <property type="protein sequence ID" value="MBB6472969.1"/>
    <property type="molecule type" value="Genomic_DNA"/>
</dbReference>
<dbReference type="PIRSF" id="PIRSF500134">
    <property type="entry name" value="UDPglc_DH_bac"/>
    <property type="match status" value="1"/>
</dbReference>
<comment type="catalytic activity">
    <reaction evidence="6 7">
        <text>UDP-alpha-D-glucose + 2 NAD(+) + H2O = UDP-alpha-D-glucuronate + 2 NADH + 3 H(+)</text>
        <dbReference type="Rhea" id="RHEA:23596"/>
        <dbReference type="ChEBI" id="CHEBI:15377"/>
        <dbReference type="ChEBI" id="CHEBI:15378"/>
        <dbReference type="ChEBI" id="CHEBI:57540"/>
        <dbReference type="ChEBI" id="CHEBI:57945"/>
        <dbReference type="ChEBI" id="CHEBI:58052"/>
        <dbReference type="ChEBI" id="CHEBI:58885"/>
        <dbReference type="EC" id="1.1.1.22"/>
    </reaction>
</comment>
<feature type="binding site" evidence="9">
    <location>
        <begin position="251"/>
        <end position="255"/>
    </location>
    <ligand>
        <name>substrate</name>
    </ligand>
</feature>
<feature type="binding site" evidence="9">
    <location>
        <position position="259"/>
    </location>
    <ligand>
        <name>substrate</name>
    </ligand>
</feature>
<evidence type="ECO:0000256" key="9">
    <source>
        <dbReference type="PIRSR" id="PIRSR500134-2"/>
    </source>
</evidence>
<feature type="binding site" evidence="10">
    <location>
        <position position="332"/>
    </location>
    <ligand>
        <name>NAD(+)</name>
        <dbReference type="ChEBI" id="CHEBI:57540"/>
    </ligand>
</feature>
<feature type="domain" description="UDP-glucose/GDP-mannose dehydrogenase C-terminal" evidence="11">
    <location>
        <begin position="318"/>
        <end position="419"/>
    </location>
</feature>
<feature type="binding site" evidence="10">
    <location>
        <position position="120"/>
    </location>
    <ligand>
        <name>NAD(+)</name>
        <dbReference type="ChEBI" id="CHEBI:57540"/>
    </ligand>
</feature>
<evidence type="ECO:0000256" key="6">
    <source>
        <dbReference type="ARBA" id="ARBA00047473"/>
    </source>
</evidence>
<comment type="caution">
    <text evidence="12">The sequence shown here is derived from an EMBL/GenBank/DDBJ whole genome shotgun (WGS) entry which is preliminary data.</text>
</comment>
<dbReference type="GO" id="GO:0006065">
    <property type="term" value="P:UDP-glucuronate biosynthetic process"/>
    <property type="evidence" value="ECO:0007669"/>
    <property type="project" value="UniProtKB-UniPathway"/>
</dbReference>
<feature type="binding site" evidence="9">
    <location>
        <begin position="151"/>
        <end position="154"/>
    </location>
    <ligand>
        <name>substrate</name>
    </ligand>
</feature>
<protein>
    <recommendedName>
        <fullName evidence="3 7">UDP-glucose 6-dehydrogenase</fullName>
        <ecNumber evidence="3 7">1.1.1.22</ecNumber>
    </recommendedName>
</protein>
<organism evidence="12 13">
    <name type="scientific">Sphaerisporangium rubeum</name>
    <dbReference type="NCBI Taxonomy" id="321317"/>
    <lineage>
        <taxon>Bacteria</taxon>
        <taxon>Bacillati</taxon>
        <taxon>Actinomycetota</taxon>
        <taxon>Actinomycetes</taxon>
        <taxon>Streptosporangiales</taxon>
        <taxon>Streptosporangiaceae</taxon>
        <taxon>Sphaerisporangium</taxon>
    </lineage>
</organism>
<evidence type="ECO:0000256" key="5">
    <source>
        <dbReference type="ARBA" id="ARBA00023027"/>
    </source>
</evidence>
<feature type="binding site" evidence="10">
    <location>
        <position position="154"/>
    </location>
    <ligand>
        <name>NAD(+)</name>
        <dbReference type="ChEBI" id="CHEBI:57540"/>
    </ligand>
</feature>
<dbReference type="Pfam" id="PF03720">
    <property type="entry name" value="UDPG_MGDP_dh_C"/>
    <property type="match status" value="1"/>
</dbReference>
<sequence length="431" mass="46032">MSVIGTGYLGTAHAVGMAELGHAVIGMDVDREKIAALSACEVPFFEPGLTELLRKNVEAGRLRFTASYDEVAADADIHFVCVGTPQLPGALGADLRWVESAFTELSARLTGPALVVGKSTVPVGTARRMAEVVRRHAADGARVEVTWSPEFLREGHAVEDTLRPDRLVFGVASARGERLLREVYRPVIEHHCPVVVTDYATAELIKVSANTFLAMKISFINAIAEICEAAGADVLPLAAALGHDERIGGSFLGPGLGFGGGCLPKDIRALLACASELGLGDVAAFLHQIDVINLRRRTRVVDAGREMLGGRYAGRRVCVLGAAFKPGTDDVRDSPALAVAQAVLDEGADVVVHDPVATGGAARSHPRLRYAGTLAGAAKDADLVMLLTDWTEWRGMDPAVLEPWVRERTIVDARHALSPSRWRSAGWNYRA</sequence>
<accession>A0A7X0M7F1</accession>
<dbReference type="NCBIfam" id="TIGR03026">
    <property type="entry name" value="NDP-sugDHase"/>
    <property type="match status" value="1"/>
</dbReference>
<dbReference type="InterPro" id="IPR036291">
    <property type="entry name" value="NAD(P)-bd_dom_sf"/>
</dbReference>
<dbReference type="Gene3D" id="3.40.50.720">
    <property type="entry name" value="NAD(P)-binding Rossmann-like Domain"/>
    <property type="match status" value="2"/>
</dbReference>
<dbReference type="AlphaFoldDB" id="A0A7X0M7F1"/>
<reference evidence="12 13" key="1">
    <citation type="submission" date="2020-08" db="EMBL/GenBank/DDBJ databases">
        <title>Sequencing the genomes of 1000 actinobacteria strains.</title>
        <authorList>
            <person name="Klenk H.-P."/>
        </authorList>
    </citation>
    <scope>NUCLEOTIDE SEQUENCE [LARGE SCALE GENOMIC DNA]</scope>
    <source>
        <strain evidence="12 13">DSM 44936</strain>
    </source>
</reference>
<evidence type="ECO:0000256" key="1">
    <source>
        <dbReference type="ARBA" id="ARBA00004701"/>
    </source>
</evidence>
<feature type="binding site" evidence="9">
    <location>
        <position position="325"/>
    </location>
    <ligand>
        <name>substrate</name>
    </ligand>
</feature>
<feature type="active site" description="Nucleophile" evidence="8">
    <location>
        <position position="262"/>
    </location>
</feature>
<feature type="binding site" evidence="10">
    <location>
        <position position="265"/>
    </location>
    <ligand>
        <name>NAD(+)</name>
        <dbReference type="ChEBI" id="CHEBI:57540"/>
    </ligand>
</feature>
<dbReference type="SUPFAM" id="SSF48179">
    <property type="entry name" value="6-phosphogluconate dehydrogenase C-terminal domain-like"/>
    <property type="match status" value="1"/>
</dbReference>
<dbReference type="InterPro" id="IPR028357">
    <property type="entry name" value="UDPglc_DH_bac"/>
</dbReference>
<gene>
    <name evidence="12" type="ORF">BJ992_002400</name>
</gene>
<evidence type="ECO:0000256" key="3">
    <source>
        <dbReference type="ARBA" id="ARBA00012954"/>
    </source>
</evidence>
<dbReference type="InterPro" id="IPR014026">
    <property type="entry name" value="UDP-Glc/GDP-Man_DH_dimer"/>
</dbReference>
<dbReference type="InterPro" id="IPR001732">
    <property type="entry name" value="UDP-Glc/GDP-Man_DH_N"/>
</dbReference>
<feature type="binding site" evidence="9">
    <location>
        <position position="206"/>
    </location>
    <ligand>
        <name>substrate</name>
    </ligand>
</feature>
<dbReference type="Proteomes" id="UP000555564">
    <property type="component" value="Unassembled WGS sequence"/>
</dbReference>
<keyword evidence="13" id="KW-1185">Reference proteome</keyword>
<dbReference type="GO" id="GO:0051287">
    <property type="term" value="F:NAD binding"/>
    <property type="evidence" value="ECO:0007669"/>
    <property type="project" value="InterPro"/>
</dbReference>
<dbReference type="PIRSF" id="PIRSF000124">
    <property type="entry name" value="UDPglc_GDPman_dh"/>
    <property type="match status" value="1"/>
</dbReference>
<dbReference type="EC" id="1.1.1.22" evidence="3 7"/>
<evidence type="ECO:0000313" key="12">
    <source>
        <dbReference type="EMBL" id="MBB6472969.1"/>
    </source>
</evidence>
<dbReference type="SMART" id="SM00984">
    <property type="entry name" value="UDPG_MGDP_dh_C"/>
    <property type="match status" value="1"/>
</dbReference>
<dbReference type="SUPFAM" id="SSF51735">
    <property type="entry name" value="NAD(P)-binding Rossmann-fold domains"/>
    <property type="match status" value="1"/>
</dbReference>
<evidence type="ECO:0000256" key="10">
    <source>
        <dbReference type="PIRSR" id="PIRSR500134-3"/>
    </source>
</evidence>
<feature type="binding site" evidence="10">
    <location>
        <position position="28"/>
    </location>
    <ligand>
        <name>NAD(+)</name>
        <dbReference type="ChEBI" id="CHEBI:57540"/>
    </ligand>
</feature>
<dbReference type="GO" id="GO:0003979">
    <property type="term" value="F:UDP-glucose 6-dehydrogenase activity"/>
    <property type="evidence" value="ECO:0007669"/>
    <property type="project" value="UniProtKB-EC"/>
</dbReference>
<keyword evidence="5 7" id="KW-0520">NAD</keyword>
<dbReference type="InterPro" id="IPR036220">
    <property type="entry name" value="UDP-Glc/GDP-Man_DH_C_sf"/>
</dbReference>
<comment type="similarity">
    <text evidence="2 7">Belongs to the UDP-glucose/GDP-mannose dehydrogenase family.</text>
</comment>
<dbReference type="InterPro" id="IPR017476">
    <property type="entry name" value="UDP-Glc/GDP-Man"/>
</dbReference>
<dbReference type="GO" id="GO:0000271">
    <property type="term" value="P:polysaccharide biosynthetic process"/>
    <property type="evidence" value="ECO:0007669"/>
    <property type="project" value="InterPro"/>
</dbReference>
<evidence type="ECO:0000256" key="4">
    <source>
        <dbReference type="ARBA" id="ARBA00023002"/>
    </source>
</evidence>